<name>A0A6L2J8D8_TANCI</name>
<dbReference type="GO" id="GO:0003964">
    <property type="term" value="F:RNA-directed DNA polymerase activity"/>
    <property type="evidence" value="ECO:0007669"/>
    <property type="project" value="UniProtKB-KW"/>
</dbReference>
<evidence type="ECO:0000259" key="3">
    <source>
        <dbReference type="Pfam" id="PF07727"/>
    </source>
</evidence>
<keyword evidence="4" id="KW-0808">Transferase</keyword>
<proteinExistence type="predicted"/>
<feature type="domain" description="Reverse transcriptase Ty1/copia-type" evidence="3">
    <location>
        <begin position="53"/>
        <end position="112"/>
    </location>
</feature>
<sequence length="645" mass="72516">EHLGKFDEKADGGFFRGYSLVAKAFRYSTSEDKKLKKLIMLHSVKMMKQSLKPAQKIFRNKMNEKGVVIKNKARLVAQGFRQKEGIDYDETFAPVARLKAIMIFLAYAAYMGFMPLVITPWSLLLLTWPPRIIKAKNSRALYHFNLTPLKLKENKNGVLSRSSKAKRVPKTRSKVKESRKEAPRVMSSPNHPTFDIDDAFSSNSSNYTPASPDYSPALPGNTPSESSNNSFGLVPIAMVPKRTSTSVASAMNQAAIQQLIDDRVAAALKAEAANMENADNTNRNHEPREVPVARKCSYKEFMSCQPFDFEDYKVKFATGTLTEEALSWWNSFAQPIEIEEAYKLSWVEFKKLLIKKFQELATLYPNMVPNTEKLMKVFIGGLPRSIEGNVTASKPQTLKEAISISQRLMDQNRRQEAIRAYAVNPTKISSYAGNLPLCIRCRLHHTGSCSVVCQTELQETRAQVAKFQRKQLGQDNKIALDRFRITDLEQIIKEIQARCQADKESLLAPAMTQAAIRQLVADSITIALEAQAANMANADNTNRNPKPREAPVVTKCSYKEFMSCQPFNFKGLEGAVGLIHWFERTESIFSRSNCTEDCKVKFATDSKKMMEAFIEGLPQSIEGNVTASKPQTLEEAINIAPRLMD</sequence>
<keyword evidence="4" id="KW-0695">RNA-directed DNA polymerase</keyword>
<evidence type="ECO:0000256" key="2">
    <source>
        <dbReference type="SAM" id="Phobius"/>
    </source>
</evidence>
<feature type="compositionally biased region" description="Polar residues" evidence="1">
    <location>
        <begin position="200"/>
        <end position="209"/>
    </location>
</feature>
<evidence type="ECO:0000313" key="4">
    <source>
        <dbReference type="EMBL" id="GEU32932.1"/>
    </source>
</evidence>
<keyword evidence="2" id="KW-0472">Membrane</keyword>
<feature type="compositionally biased region" description="Basic and acidic residues" evidence="1">
    <location>
        <begin position="174"/>
        <end position="183"/>
    </location>
</feature>
<accession>A0A6L2J8D8</accession>
<reference evidence="4" key="1">
    <citation type="journal article" date="2019" name="Sci. Rep.">
        <title>Draft genome of Tanacetum cinerariifolium, the natural source of mosquito coil.</title>
        <authorList>
            <person name="Yamashiro T."/>
            <person name="Shiraishi A."/>
            <person name="Satake H."/>
            <person name="Nakayama K."/>
        </authorList>
    </citation>
    <scope>NUCLEOTIDE SEQUENCE</scope>
</reference>
<evidence type="ECO:0000256" key="1">
    <source>
        <dbReference type="SAM" id="MobiDB-lite"/>
    </source>
</evidence>
<dbReference type="AlphaFoldDB" id="A0A6L2J8D8"/>
<dbReference type="Pfam" id="PF07727">
    <property type="entry name" value="RVT_2"/>
    <property type="match status" value="1"/>
</dbReference>
<feature type="non-terminal residue" evidence="4">
    <location>
        <position position="1"/>
    </location>
</feature>
<gene>
    <name evidence="4" type="ORF">Tci_004910</name>
</gene>
<organism evidence="4">
    <name type="scientific">Tanacetum cinerariifolium</name>
    <name type="common">Dalmatian daisy</name>
    <name type="synonym">Chrysanthemum cinerariifolium</name>
    <dbReference type="NCBI Taxonomy" id="118510"/>
    <lineage>
        <taxon>Eukaryota</taxon>
        <taxon>Viridiplantae</taxon>
        <taxon>Streptophyta</taxon>
        <taxon>Embryophyta</taxon>
        <taxon>Tracheophyta</taxon>
        <taxon>Spermatophyta</taxon>
        <taxon>Magnoliopsida</taxon>
        <taxon>eudicotyledons</taxon>
        <taxon>Gunneridae</taxon>
        <taxon>Pentapetalae</taxon>
        <taxon>asterids</taxon>
        <taxon>campanulids</taxon>
        <taxon>Asterales</taxon>
        <taxon>Asteraceae</taxon>
        <taxon>Asteroideae</taxon>
        <taxon>Anthemideae</taxon>
        <taxon>Anthemidinae</taxon>
        <taxon>Tanacetum</taxon>
    </lineage>
</organism>
<dbReference type="InterPro" id="IPR013103">
    <property type="entry name" value="RVT_2"/>
</dbReference>
<keyword evidence="4" id="KW-0548">Nucleotidyltransferase</keyword>
<protein>
    <submittedName>
        <fullName evidence="4">Reverse transcriptase domain-containing protein</fullName>
    </submittedName>
</protein>
<keyword evidence="2" id="KW-1133">Transmembrane helix</keyword>
<keyword evidence="2" id="KW-0812">Transmembrane</keyword>
<feature type="region of interest" description="Disordered" evidence="1">
    <location>
        <begin position="155"/>
        <end position="227"/>
    </location>
</feature>
<feature type="compositionally biased region" description="Basic residues" evidence="1">
    <location>
        <begin position="163"/>
        <end position="173"/>
    </location>
</feature>
<feature type="transmembrane region" description="Helical" evidence="2">
    <location>
        <begin position="104"/>
        <end position="128"/>
    </location>
</feature>
<comment type="caution">
    <text evidence="4">The sequence shown here is derived from an EMBL/GenBank/DDBJ whole genome shotgun (WGS) entry which is preliminary data.</text>
</comment>
<dbReference type="EMBL" id="BKCJ010000409">
    <property type="protein sequence ID" value="GEU32932.1"/>
    <property type="molecule type" value="Genomic_DNA"/>
</dbReference>